<dbReference type="GO" id="GO:0005829">
    <property type="term" value="C:cytosol"/>
    <property type="evidence" value="ECO:0007669"/>
    <property type="project" value="TreeGrafter"/>
</dbReference>
<evidence type="ECO:0000256" key="5">
    <source>
        <dbReference type="ARBA" id="ARBA00022801"/>
    </source>
</evidence>
<evidence type="ECO:0000256" key="15">
    <source>
        <dbReference type="PROSITE-ProRule" id="PRU00560"/>
    </source>
</evidence>
<gene>
    <name evidence="19" type="ORF">GA0111570_105132</name>
</gene>
<evidence type="ECO:0000256" key="8">
    <source>
        <dbReference type="ARBA" id="ARBA00022840"/>
    </source>
</evidence>
<dbReference type="STRING" id="1577474.GA0111570_105132"/>
<dbReference type="InterPro" id="IPR013986">
    <property type="entry name" value="DExx_box_DNA_helicase_dom_sf"/>
</dbReference>
<accession>A0A1G6GWC1</accession>
<sequence>MDRTTALQRTPERATGGSIRLDPGQQAVVEHRGGPLLVLGAAGTGKTTALVETAVSRVRDRGIDAGRVLVLTFSRGATRVLAERIADRLGHTGAAVPVLSIHGFCHAVHAEADRTDPWRVLTAPEQELRLREILAASAGTWQALDEAIGTRAFTRELRDLVARARQLGLDPDDIGRFGRSDGRPEWVRAAALFEEYLDVLDAERVVDYDELVHRVRILLADPATGDPLRSRWSTVLVDDLQDAVPAHAELLRSLAPPGGPVELVATANPDQAVYAFRGADAGAVAEFPARFADAQGRGAPVRLLGSDHRHGPALARVVHAPTARMAQPVTLPTWRAPQSARDEESPGHPGTATYLECADARQEAAAVARALVAGHEEHGYPWHRMAVVVRSRGPAEAVLRRRLQRAGVPVAVPDDTALVEETSVQVLLDVVTVALGLSEAEPETHERLALGPLGAIDPMDLRRHRRLLAAGSEGLSVVRARLAAVDKAIAETRTSIEDGGSAEEVLWAAWAATDWPTRLRETALGSGQEADRADRDLDAVVALFDFAGRSGARRGRAAAEELLDEVGHQEIAADSRTTRRLRRDAVEVATAHRCGGREWDLVVVAGVQEGTWPAVRRRHSLLAADRLGPDGATPPPTAGEALAEERRLFHQALARARDVLVVTAVSDPAAEVGPPSRFVAELGLATTRFDPAEHPIPSAAALVGELRGVGADAAAGPLLRERAAVALARLSEDVAAARPRHWWAARTRTECPEPLTGADEPIRLSGSSVDMLRTCPRRWFLERRAGGARTVSEHSAVGNLVHRLAQESSRGETDLPGLRARFDAAWGEVPAGPAWRDAARKERVWSMVEAWWTWQADRPADQLVGVEVPFSCELEVVRPDGLPDRVLLTGVVDRLELVDDSLVVVDYKTGRRATAREVETMGQLGAYQAAVLAGSFDDVTGQAIRRPGKALAVYLDAGEGTPKAKDLIQPSVIDVPVPEGIDVGPAADWVTAALGEAAQIVRNEEFSARRGTHCRGCLFAADCTVRGGQL</sequence>
<dbReference type="EMBL" id="FMYF01000005">
    <property type="protein sequence ID" value="SDB85955.1"/>
    <property type="molecule type" value="Genomic_DNA"/>
</dbReference>
<comment type="catalytic activity">
    <reaction evidence="14">
        <text>ATP + H2O = ADP + phosphate + H(+)</text>
        <dbReference type="Rhea" id="RHEA:13065"/>
        <dbReference type="ChEBI" id="CHEBI:15377"/>
        <dbReference type="ChEBI" id="CHEBI:15378"/>
        <dbReference type="ChEBI" id="CHEBI:30616"/>
        <dbReference type="ChEBI" id="CHEBI:43474"/>
        <dbReference type="ChEBI" id="CHEBI:456216"/>
        <dbReference type="EC" id="5.6.2.4"/>
    </reaction>
</comment>
<dbReference type="InterPro" id="IPR027417">
    <property type="entry name" value="P-loop_NTPase"/>
</dbReference>
<dbReference type="InterPro" id="IPR038726">
    <property type="entry name" value="PDDEXK_AddAB-type"/>
</dbReference>
<organism evidence="19 20">
    <name type="scientific">Raineyella antarctica</name>
    <dbReference type="NCBI Taxonomy" id="1577474"/>
    <lineage>
        <taxon>Bacteria</taxon>
        <taxon>Bacillati</taxon>
        <taxon>Actinomycetota</taxon>
        <taxon>Actinomycetes</taxon>
        <taxon>Propionibacteriales</taxon>
        <taxon>Propionibacteriaceae</taxon>
        <taxon>Raineyella</taxon>
    </lineage>
</organism>
<dbReference type="PROSITE" id="PS51198">
    <property type="entry name" value="UVRD_HELICASE_ATP_BIND"/>
    <property type="match status" value="1"/>
</dbReference>
<evidence type="ECO:0000256" key="7">
    <source>
        <dbReference type="ARBA" id="ARBA00022839"/>
    </source>
</evidence>
<dbReference type="PANTHER" id="PTHR11070">
    <property type="entry name" value="UVRD / RECB / PCRA DNA HELICASE FAMILY MEMBER"/>
    <property type="match status" value="1"/>
</dbReference>
<dbReference type="InterPro" id="IPR000212">
    <property type="entry name" value="DNA_helicase_UvrD/REP"/>
</dbReference>
<dbReference type="Pfam" id="PF00580">
    <property type="entry name" value="UvrD-helicase"/>
    <property type="match status" value="1"/>
</dbReference>
<name>A0A1G6GWC1_9ACTN</name>
<dbReference type="Proteomes" id="UP000199086">
    <property type="component" value="Unassembled WGS sequence"/>
</dbReference>
<evidence type="ECO:0000256" key="11">
    <source>
        <dbReference type="ARBA" id="ARBA00023235"/>
    </source>
</evidence>
<dbReference type="GO" id="GO:0000725">
    <property type="term" value="P:recombinational repair"/>
    <property type="evidence" value="ECO:0007669"/>
    <property type="project" value="TreeGrafter"/>
</dbReference>
<keyword evidence="8 15" id="KW-0067">ATP-binding</keyword>
<proteinExistence type="inferred from homology"/>
<dbReference type="Gene3D" id="3.40.50.300">
    <property type="entry name" value="P-loop containing nucleotide triphosphate hydrolases"/>
    <property type="match status" value="3"/>
</dbReference>
<dbReference type="SUPFAM" id="SSF52540">
    <property type="entry name" value="P-loop containing nucleoside triphosphate hydrolases"/>
    <property type="match status" value="1"/>
</dbReference>
<dbReference type="CDD" id="cd17932">
    <property type="entry name" value="DEXQc_UvrD"/>
    <property type="match status" value="1"/>
</dbReference>
<feature type="binding site" evidence="15">
    <location>
        <begin position="40"/>
        <end position="47"/>
    </location>
    <ligand>
        <name>ATP</name>
        <dbReference type="ChEBI" id="CHEBI:30616"/>
    </ligand>
</feature>
<dbReference type="GO" id="GO:0004527">
    <property type="term" value="F:exonuclease activity"/>
    <property type="evidence" value="ECO:0007669"/>
    <property type="project" value="UniProtKB-KW"/>
</dbReference>
<evidence type="ECO:0000256" key="2">
    <source>
        <dbReference type="ARBA" id="ARBA00022722"/>
    </source>
</evidence>
<keyword evidence="3 15" id="KW-0547">Nucleotide-binding</keyword>
<comment type="catalytic activity">
    <reaction evidence="12">
        <text>Couples ATP hydrolysis with the unwinding of duplex DNA by translocating in the 3'-5' direction.</text>
        <dbReference type="EC" id="5.6.2.4"/>
    </reaction>
</comment>
<comment type="similarity">
    <text evidence="1">Belongs to the helicase family. UvrD subfamily.</text>
</comment>
<evidence type="ECO:0000256" key="1">
    <source>
        <dbReference type="ARBA" id="ARBA00009922"/>
    </source>
</evidence>
<dbReference type="PROSITE" id="PS51217">
    <property type="entry name" value="UVRD_HELICASE_CTER"/>
    <property type="match status" value="1"/>
</dbReference>
<dbReference type="EC" id="5.6.2.4" evidence="13"/>
<dbReference type="RefSeq" id="WP_175557418.1">
    <property type="nucleotide sequence ID" value="NZ_FMYF01000005.1"/>
</dbReference>
<keyword evidence="2" id="KW-0540">Nuclease</keyword>
<dbReference type="GO" id="GO:0003677">
    <property type="term" value="F:DNA binding"/>
    <property type="evidence" value="ECO:0007669"/>
    <property type="project" value="UniProtKB-KW"/>
</dbReference>
<dbReference type="Pfam" id="PF13361">
    <property type="entry name" value="UvrD_C"/>
    <property type="match status" value="1"/>
</dbReference>
<keyword evidence="7" id="KW-0269">Exonuclease</keyword>
<evidence type="ECO:0000256" key="6">
    <source>
        <dbReference type="ARBA" id="ARBA00022806"/>
    </source>
</evidence>
<dbReference type="Gene3D" id="1.10.10.160">
    <property type="match status" value="1"/>
</dbReference>
<evidence type="ECO:0000256" key="14">
    <source>
        <dbReference type="ARBA" id="ARBA00048988"/>
    </source>
</evidence>
<dbReference type="PANTHER" id="PTHR11070:SF59">
    <property type="entry name" value="DNA 3'-5' HELICASE"/>
    <property type="match status" value="1"/>
</dbReference>
<dbReference type="InterPro" id="IPR014017">
    <property type="entry name" value="DNA_helicase_UvrD-like_C"/>
</dbReference>
<dbReference type="Pfam" id="PF12705">
    <property type="entry name" value="PDDEXK_1"/>
    <property type="match status" value="1"/>
</dbReference>
<feature type="region of interest" description="Disordered" evidence="16">
    <location>
        <begin position="1"/>
        <end position="20"/>
    </location>
</feature>
<evidence type="ECO:0000256" key="9">
    <source>
        <dbReference type="ARBA" id="ARBA00023125"/>
    </source>
</evidence>
<dbReference type="AlphaFoldDB" id="A0A1G6GWC1"/>
<keyword evidence="9" id="KW-0238">DNA-binding</keyword>
<evidence type="ECO:0000256" key="13">
    <source>
        <dbReference type="ARBA" id="ARBA00034808"/>
    </source>
</evidence>
<dbReference type="GO" id="GO:0033202">
    <property type="term" value="C:DNA helicase complex"/>
    <property type="evidence" value="ECO:0007669"/>
    <property type="project" value="TreeGrafter"/>
</dbReference>
<feature type="domain" description="UvrD-like helicase ATP-binding" evidence="17">
    <location>
        <begin position="19"/>
        <end position="311"/>
    </location>
</feature>
<keyword evidence="10" id="KW-0234">DNA repair</keyword>
<evidence type="ECO:0000259" key="18">
    <source>
        <dbReference type="PROSITE" id="PS51217"/>
    </source>
</evidence>
<keyword evidence="5 15" id="KW-0378">Hydrolase</keyword>
<evidence type="ECO:0000256" key="12">
    <source>
        <dbReference type="ARBA" id="ARBA00034617"/>
    </source>
</evidence>
<feature type="domain" description="UvrD-like helicase C-terminal" evidence="18">
    <location>
        <begin position="315"/>
        <end position="596"/>
    </location>
</feature>
<evidence type="ECO:0000313" key="19">
    <source>
        <dbReference type="EMBL" id="SDB85955.1"/>
    </source>
</evidence>
<dbReference type="GO" id="GO:0043138">
    <property type="term" value="F:3'-5' DNA helicase activity"/>
    <property type="evidence" value="ECO:0007669"/>
    <property type="project" value="UniProtKB-EC"/>
</dbReference>
<keyword evidence="4" id="KW-0227">DNA damage</keyword>
<reference evidence="19 20" key="1">
    <citation type="submission" date="2016-06" db="EMBL/GenBank/DDBJ databases">
        <authorList>
            <person name="Olsen C.W."/>
            <person name="Carey S."/>
            <person name="Hinshaw L."/>
            <person name="Karasin A.I."/>
        </authorList>
    </citation>
    <scope>NUCLEOTIDE SEQUENCE [LARGE SCALE GENOMIC DNA]</scope>
    <source>
        <strain evidence="19 20">LZ-22</strain>
    </source>
</reference>
<evidence type="ECO:0000256" key="4">
    <source>
        <dbReference type="ARBA" id="ARBA00022763"/>
    </source>
</evidence>
<dbReference type="Gene3D" id="3.90.320.10">
    <property type="match status" value="1"/>
</dbReference>
<keyword evidence="6 15" id="KW-0347">Helicase</keyword>
<keyword evidence="20" id="KW-1185">Reference proteome</keyword>
<evidence type="ECO:0000313" key="20">
    <source>
        <dbReference type="Proteomes" id="UP000199086"/>
    </source>
</evidence>
<protein>
    <recommendedName>
        <fullName evidence="13">DNA 3'-5' helicase</fullName>
        <ecNumber evidence="13">5.6.2.4</ecNumber>
    </recommendedName>
</protein>
<evidence type="ECO:0000256" key="10">
    <source>
        <dbReference type="ARBA" id="ARBA00023204"/>
    </source>
</evidence>
<evidence type="ECO:0000259" key="17">
    <source>
        <dbReference type="PROSITE" id="PS51198"/>
    </source>
</evidence>
<evidence type="ECO:0000256" key="16">
    <source>
        <dbReference type="SAM" id="MobiDB-lite"/>
    </source>
</evidence>
<dbReference type="InterPro" id="IPR014016">
    <property type="entry name" value="UvrD-like_ATP-bd"/>
</dbReference>
<dbReference type="GO" id="GO:0005524">
    <property type="term" value="F:ATP binding"/>
    <property type="evidence" value="ECO:0007669"/>
    <property type="project" value="UniProtKB-UniRule"/>
</dbReference>
<dbReference type="InterPro" id="IPR011604">
    <property type="entry name" value="PDDEXK-like_dom_sf"/>
</dbReference>
<keyword evidence="11" id="KW-0413">Isomerase</keyword>
<evidence type="ECO:0000256" key="3">
    <source>
        <dbReference type="ARBA" id="ARBA00022741"/>
    </source>
</evidence>